<feature type="region of interest" description="Disordered" evidence="1">
    <location>
        <begin position="56"/>
        <end position="108"/>
    </location>
</feature>
<organism evidence="2">
    <name type="scientific">Lotharella globosa</name>
    <dbReference type="NCBI Taxonomy" id="91324"/>
    <lineage>
        <taxon>Eukaryota</taxon>
        <taxon>Sar</taxon>
        <taxon>Rhizaria</taxon>
        <taxon>Cercozoa</taxon>
        <taxon>Chlorarachniophyceae</taxon>
        <taxon>Lotharella</taxon>
    </lineage>
</organism>
<gene>
    <name evidence="2" type="ORF">LGLO00237_LOCUS20460</name>
</gene>
<evidence type="ECO:0000313" key="2">
    <source>
        <dbReference type="EMBL" id="CAE0668833.1"/>
    </source>
</evidence>
<reference evidence="2" key="1">
    <citation type="submission" date="2021-01" db="EMBL/GenBank/DDBJ databases">
        <authorList>
            <person name="Corre E."/>
            <person name="Pelletier E."/>
            <person name="Niang G."/>
            <person name="Scheremetjew M."/>
            <person name="Finn R."/>
            <person name="Kale V."/>
            <person name="Holt S."/>
            <person name="Cochrane G."/>
            <person name="Meng A."/>
            <person name="Brown T."/>
            <person name="Cohen L."/>
        </authorList>
    </citation>
    <scope>NUCLEOTIDE SEQUENCE</scope>
    <source>
        <strain evidence="2">CCCM811</strain>
    </source>
</reference>
<dbReference type="AlphaFoldDB" id="A0A7S4DSZ4"/>
<accession>A0A7S4DSZ4</accession>
<sequence>MKQTKKKERKKTDGMGSLRVRMCATAPTSRGCATLRFVLLSLSDGCAALPAHTHTHTHTHTYTHKREHTQGPKLSKPQSSGPWHIHHRPIAYTPPSLLTNPRLSSDPH</sequence>
<dbReference type="EMBL" id="HBIV01028596">
    <property type="protein sequence ID" value="CAE0668833.1"/>
    <property type="molecule type" value="Transcribed_RNA"/>
</dbReference>
<name>A0A7S4DSZ4_9EUKA</name>
<feature type="compositionally biased region" description="Basic residues" evidence="1">
    <location>
        <begin position="56"/>
        <end position="67"/>
    </location>
</feature>
<proteinExistence type="predicted"/>
<protein>
    <submittedName>
        <fullName evidence="2">Uncharacterized protein</fullName>
    </submittedName>
</protein>
<evidence type="ECO:0000256" key="1">
    <source>
        <dbReference type="SAM" id="MobiDB-lite"/>
    </source>
</evidence>
<feature type="compositionally biased region" description="Polar residues" evidence="1">
    <location>
        <begin position="96"/>
        <end position="108"/>
    </location>
</feature>